<evidence type="ECO:0000256" key="1">
    <source>
        <dbReference type="SAM" id="SignalP"/>
    </source>
</evidence>
<name>A0ABM7P3M5_9BACT</name>
<evidence type="ECO:0000313" key="2">
    <source>
        <dbReference type="EMBL" id="BCS87381.1"/>
    </source>
</evidence>
<dbReference type="EMBL" id="AP024485">
    <property type="protein sequence ID" value="BCS87381.1"/>
    <property type="molecule type" value="Genomic_DNA"/>
</dbReference>
<protein>
    <recommendedName>
        <fullName evidence="4">Lipoprotein</fullName>
    </recommendedName>
</protein>
<evidence type="ECO:0000313" key="3">
    <source>
        <dbReference type="Proteomes" id="UP001053296"/>
    </source>
</evidence>
<dbReference type="Proteomes" id="UP001053296">
    <property type="component" value="Chromosome"/>
</dbReference>
<keyword evidence="3" id="KW-1185">Reference proteome</keyword>
<proteinExistence type="predicted"/>
<reference evidence="2" key="1">
    <citation type="journal article" date="2022" name="Arch. Microbiol.">
        <title>Pseudodesulfovibrio sediminis sp. nov., a mesophilic and neutrophilic sulfate-reducing bacterium isolated from sediment of a brackish lake.</title>
        <authorList>
            <person name="Takahashi A."/>
            <person name="Kojima H."/>
            <person name="Watanabe M."/>
            <person name="Fukui M."/>
        </authorList>
    </citation>
    <scope>NUCLEOTIDE SEQUENCE</scope>
    <source>
        <strain evidence="2">SF6</strain>
    </source>
</reference>
<feature type="chain" id="PRO_5046966852" description="Lipoprotein" evidence="1">
    <location>
        <begin position="22"/>
        <end position="97"/>
    </location>
</feature>
<feature type="signal peptide" evidence="1">
    <location>
        <begin position="1"/>
        <end position="21"/>
    </location>
</feature>
<keyword evidence="1" id="KW-0732">Signal</keyword>
<evidence type="ECO:0008006" key="4">
    <source>
        <dbReference type="Google" id="ProtNLM"/>
    </source>
</evidence>
<dbReference type="RefSeq" id="WP_229593594.1">
    <property type="nucleotide sequence ID" value="NZ_AP024485.1"/>
</dbReference>
<gene>
    <name evidence="2" type="ORF">PSDVSF_06230</name>
</gene>
<organism evidence="2 3">
    <name type="scientific">Pseudodesulfovibrio sediminis</name>
    <dbReference type="NCBI Taxonomy" id="2810563"/>
    <lineage>
        <taxon>Bacteria</taxon>
        <taxon>Pseudomonadati</taxon>
        <taxon>Thermodesulfobacteriota</taxon>
        <taxon>Desulfovibrionia</taxon>
        <taxon>Desulfovibrionales</taxon>
        <taxon>Desulfovibrionaceae</taxon>
    </lineage>
</organism>
<sequence>MKRALIAVVLVLAVCAGCTGAEVTAATWGHSLWSMTPNKSSNGMSREEVADYCIRDGDRLMAENKRGHACGMYKQAAENGKPERYRTYCDYNWEPEE</sequence>
<accession>A0ABM7P3M5</accession>